<evidence type="ECO:0000313" key="1">
    <source>
        <dbReference type="EMBL" id="CAB9511423.1"/>
    </source>
</evidence>
<dbReference type="Proteomes" id="UP001153069">
    <property type="component" value="Unassembled WGS sequence"/>
</dbReference>
<keyword evidence="2" id="KW-1185">Reference proteome</keyword>
<organism evidence="1 2">
    <name type="scientific">Seminavis robusta</name>
    <dbReference type="NCBI Taxonomy" id="568900"/>
    <lineage>
        <taxon>Eukaryota</taxon>
        <taxon>Sar</taxon>
        <taxon>Stramenopiles</taxon>
        <taxon>Ochrophyta</taxon>
        <taxon>Bacillariophyta</taxon>
        <taxon>Bacillariophyceae</taxon>
        <taxon>Bacillariophycidae</taxon>
        <taxon>Naviculales</taxon>
        <taxon>Naviculaceae</taxon>
        <taxon>Seminavis</taxon>
    </lineage>
</organism>
<name>A0A9N8HI71_9STRA</name>
<protein>
    <submittedName>
        <fullName evidence="1">Uncharacterized protein</fullName>
    </submittedName>
</protein>
<dbReference type="EMBL" id="CAICTM010000483">
    <property type="protein sequence ID" value="CAB9511423.1"/>
    <property type="molecule type" value="Genomic_DNA"/>
</dbReference>
<dbReference type="AlphaFoldDB" id="A0A9N8HI71"/>
<accession>A0A9N8HI71</accession>
<comment type="caution">
    <text evidence="1">The sequence shown here is derived from an EMBL/GenBank/DDBJ whole genome shotgun (WGS) entry which is preliminary data.</text>
</comment>
<reference evidence="1" key="1">
    <citation type="submission" date="2020-06" db="EMBL/GenBank/DDBJ databases">
        <authorList>
            <consortium name="Plant Systems Biology data submission"/>
        </authorList>
    </citation>
    <scope>NUCLEOTIDE SEQUENCE</scope>
    <source>
        <strain evidence="1">D6</strain>
    </source>
</reference>
<evidence type="ECO:0000313" key="2">
    <source>
        <dbReference type="Proteomes" id="UP001153069"/>
    </source>
</evidence>
<sequence>MDHIPVPGEPMWLPALTIYSSMTGFLDPKLITWWSSSLDEATAKELQDAVSRTVLETFESRFITYPWTTSWTAQSPSASPSHPPTCAWHSVASAIMGYINDHF</sequence>
<gene>
    <name evidence="1" type="ORF">SEMRO_484_G152230.1</name>
</gene>
<proteinExistence type="predicted"/>